<dbReference type="AlphaFoldDB" id="A0A8J4U2Y7"/>
<dbReference type="PROSITE" id="PS00639">
    <property type="entry name" value="THIOL_PROTEASE_HIS"/>
    <property type="match status" value="1"/>
</dbReference>
<dbReference type="InterPro" id="IPR039417">
    <property type="entry name" value="Peptidase_C1A_papain-like"/>
</dbReference>
<dbReference type="GO" id="GO:0008234">
    <property type="term" value="F:cysteine-type peptidase activity"/>
    <property type="evidence" value="ECO:0007669"/>
    <property type="project" value="InterPro"/>
</dbReference>
<name>A0A8J4U2Y7_CLAMG</name>
<comment type="caution">
    <text evidence="5">The sequence shown here is derived from an EMBL/GenBank/DDBJ whole genome shotgun (WGS) entry which is preliminary data.</text>
</comment>
<sequence>MKGPPLLPSLEKAITHPAACLVQEDSTDTEAEGVMMRALLLALLLSQGCCDINRDGYWISWKAEFNKDYTSEREEVYRRVIWEQKFSEVMKHNKEAAAGRHTYTMRINHLADMGKCNACWAFSAVGALEAQMKKKKGRLVPLSVQNLVDCSFGEGNKGCNAGLMTNAFNYIINHNGITKESEYPYKEKNGSCDYHYRHKYGRCSGFRVLQRYSEYELQKAVANIGPVAVGINSNQSTFHLYGQGIYSDYSCAGDKINHAVLVVGYGKEGGQQYWLIKN</sequence>
<evidence type="ECO:0000313" key="5">
    <source>
        <dbReference type="EMBL" id="KAF5889880.1"/>
    </source>
</evidence>
<evidence type="ECO:0000259" key="3">
    <source>
        <dbReference type="SMART" id="SM00645"/>
    </source>
</evidence>
<dbReference type="SMART" id="SM00645">
    <property type="entry name" value="Pept_C1"/>
    <property type="match status" value="1"/>
</dbReference>
<dbReference type="Gene3D" id="1.10.287.2250">
    <property type="match status" value="1"/>
</dbReference>
<protein>
    <submittedName>
        <fullName evidence="5">Cathepsin L1-like</fullName>
    </submittedName>
</protein>
<dbReference type="FunFam" id="3.90.70.10:FF:000332">
    <property type="entry name" value="Cathepsin L1"/>
    <property type="match status" value="1"/>
</dbReference>
<dbReference type="GO" id="GO:0006508">
    <property type="term" value="P:proteolysis"/>
    <property type="evidence" value="ECO:0007669"/>
    <property type="project" value="InterPro"/>
</dbReference>
<dbReference type="SMART" id="SM00848">
    <property type="entry name" value="Inhibitor_I29"/>
    <property type="match status" value="1"/>
</dbReference>
<feature type="domain" description="Peptidase C1A papain C-terminal" evidence="3">
    <location>
        <begin position="99"/>
        <end position="278"/>
    </location>
</feature>
<dbReference type="OrthoDB" id="8594912at2759"/>
<dbReference type="Proteomes" id="UP000727407">
    <property type="component" value="Unassembled WGS sequence"/>
</dbReference>
<feature type="domain" description="Cathepsin propeptide inhibitor" evidence="4">
    <location>
        <begin position="58"/>
        <end position="113"/>
    </location>
</feature>
<dbReference type="PANTHER" id="PTHR12411">
    <property type="entry name" value="CYSTEINE PROTEASE FAMILY C1-RELATED"/>
    <property type="match status" value="1"/>
</dbReference>
<dbReference type="InterPro" id="IPR013201">
    <property type="entry name" value="Prot_inhib_I29"/>
</dbReference>
<evidence type="ECO:0000256" key="1">
    <source>
        <dbReference type="ARBA" id="ARBA00008455"/>
    </source>
</evidence>
<dbReference type="InterPro" id="IPR025660">
    <property type="entry name" value="Pept_his_AS"/>
</dbReference>
<evidence type="ECO:0000256" key="2">
    <source>
        <dbReference type="ARBA" id="ARBA00023157"/>
    </source>
</evidence>
<gene>
    <name evidence="5" type="primary">ctssa</name>
    <name evidence="5" type="ORF">DAT39_020421</name>
</gene>
<feature type="non-terminal residue" evidence="5">
    <location>
        <position position="1"/>
    </location>
</feature>
<dbReference type="Gene3D" id="3.90.70.10">
    <property type="entry name" value="Cysteine proteinases"/>
    <property type="match status" value="1"/>
</dbReference>
<dbReference type="InterPro" id="IPR038765">
    <property type="entry name" value="Papain-like_cys_pep_sf"/>
</dbReference>
<keyword evidence="6" id="KW-1185">Reference proteome</keyword>
<dbReference type="CDD" id="cd02248">
    <property type="entry name" value="Peptidase_C1A"/>
    <property type="match status" value="1"/>
</dbReference>
<proteinExistence type="inferred from homology"/>
<comment type="similarity">
    <text evidence="1">Belongs to the peptidase C1 family.</text>
</comment>
<dbReference type="InterPro" id="IPR013128">
    <property type="entry name" value="Peptidase_C1A"/>
</dbReference>
<dbReference type="EMBL" id="QNUK01000758">
    <property type="protein sequence ID" value="KAF5889880.1"/>
    <property type="molecule type" value="Genomic_DNA"/>
</dbReference>
<dbReference type="Pfam" id="PF00112">
    <property type="entry name" value="Peptidase_C1"/>
    <property type="match status" value="1"/>
</dbReference>
<evidence type="ECO:0000313" key="6">
    <source>
        <dbReference type="Proteomes" id="UP000727407"/>
    </source>
</evidence>
<dbReference type="SUPFAM" id="SSF54001">
    <property type="entry name" value="Cysteine proteinases"/>
    <property type="match status" value="1"/>
</dbReference>
<organism evidence="5 6">
    <name type="scientific">Clarias magur</name>
    <name type="common">Asian catfish</name>
    <name type="synonym">Macropteronotus magur</name>
    <dbReference type="NCBI Taxonomy" id="1594786"/>
    <lineage>
        <taxon>Eukaryota</taxon>
        <taxon>Metazoa</taxon>
        <taxon>Chordata</taxon>
        <taxon>Craniata</taxon>
        <taxon>Vertebrata</taxon>
        <taxon>Euteleostomi</taxon>
        <taxon>Actinopterygii</taxon>
        <taxon>Neopterygii</taxon>
        <taxon>Teleostei</taxon>
        <taxon>Ostariophysi</taxon>
        <taxon>Siluriformes</taxon>
        <taxon>Clariidae</taxon>
        <taxon>Clarias</taxon>
    </lineage>
</organism>
<dbReference type="PRINTS" id="PR00705">
    <property type="entry name" value="PAPAIN"/>
</dbReference>
<dbReference type="InterPro" id="IPR000668">
    <property type="entry name" value="Peptidase_C1A_C"/>
</dbReference>
<accession>A0A8J4U2Y7</accession>
<reference evidence="5" key="1">
    <citation type="submission" date="2020-07" db="EMBL/GenBank/DDBJ databases">
        <title>Clarias magur genome sequencing, assembly and annotation.</title>
        <authorList>
            <person name="Kushwaha B."/>
            <person name="Kumar R."/>
            <person name="Das P."/>
            <person name="Joshi C.G."/>
            <person name="Kumar D."/>
            <person name="Nagpure N.S."/>
            <person name="Pandey M."/>
            <person name="Agarwal S."/>
            <person name="Srivastava S."/>
            <person name="Singh M."/>
            <person name="Sahoo L."/>
            <person name="Jayasankar P."/>
            <person name="Meher P.K."/>
            <person name="Koringa P.G."/>
            <person name="Iquebal M.A."/>
            <person name="Das S.P."/>
            <person name="Bit A."/>
            <person name="Patnaik S."/>
            <person name="Patel N."/>
            <person name="Shah T.M."/>
            <person name="Hinsu A."/>
            <person name="Jena J.K."/>
        </authorList>
    </citation>
    <scope>NUCLEOTIDE SEQUENCE</scope>
    <source>
        <strain evidence="5">CIFAMagur01</strain>
        <tissue evidence="5">Testis</tissue>
    </source>
</reference>
<keyword evidence="2" id="KW-1015">Disulfide bond</keyword>
<evidence type="ECO:0000259" key="4">
    <source>
        <dbReference type="SMART" id="SM00848"/>
    </source>
</evidence>